<keyword evidence="2" id="KW-1185">Reference proteome</keyword>
<dbReference type="InterPro" id="IPR036770">
    <property type="entry name" value="Ankyrin_rpt-contain_sf"/>
</dbReference>
<evidence type="ECO:0000313" key="1">
    <source>
        <dbReference type="EMBL" id="KAK8842396.1"/>
    </source>
</evidence>
<gene>
    <name evidence="1" type="ORF">M9Y10_025979</name>
</gene>
<evidence type="ECO:0000313" key="2">
    <source>
        <dbReference type="Proteomes" id="UP001470230"/>
    </source>
</evidence>
<dbReference type="SUPFAM" id="SSF48403">
    <property type="entry name" value="Ankyrin repeat"/>
    <property type="match status" value="1"/>
</dbReference>
<proteinExistence type="predicted"/>
<name>A0ABR2H887_9EUKA</name>
<sequence length="364" mass="43459">MEAKYYVQEKKKLQSIIIFYFEDDCKGQENLVELCNIIETQDFLKNHEEYEIFLRLLNKISKNHQRNPDFFNKIEQIIDYLKPSIIEIFSNTEIFNIFKKNKLILLLLFSKKIMTIDSNIFHYFSQSIENIHYFYPEIKPFLKQDAIDFIEKKFSQIDENIFVNFDKKRQIGENDSYICELIRNDSVKEFISYVNRTNLPLSSSIQSSFFETNPFLIKKDSISLIEYAAFFGAIQIFQYLHINKAKLKPDLWLYAIHGKNGEIIHLLEENKIKPSQFNVCFAEAIKCHHNEIASYIQSTYFNENEKANCEDIYRYFNFEFIQDELNGSFDFSYLCKYNYITLVKLLLNTKGEQILNNNLQIQIF</sequence>
<accession>A0ABR2H887</accession>
<dbReference type="EMBL" id="JAPFFF010000038">
    <property type="protein sequence ID" value="KAK8842396.1"/>
    <property type="molecule type" value="Genomic_DNA"/>
</dbReference>
<reference evidence="1 2" key="1">
    <citation type="submission" date="2024-04" db="EMBL/GenBank/DDBJ databases">
        <title>Tritrichomonas musculus Genome.</title>
        <authorList>
            <person name="Alves-Ferreira E."/>
            <person name="Grigg M."/>
            <person name="Lorenzi H."/>
            <person name="Galac M."/>
        </authorList>
    </citation>
    <scope>NUCLEOTIDE SEQUENCE [LARGE SCALE GENOMIC DNA]</scope>
    <source>
        <strain evidence="1 2">EAF2021</strain>
    </source>
</reference>
<dbReference type="PANTHER" id="PTHR24159:SF5">
    <property type="entry name" value="ANK_REP_REGION DOMAIN-CONTAINING PROTEIN"/>
    <property type="match status" value="1"/>
</dbReference>
<evidence type="ECO:0008006" key="3">
    <source>
        <dbReference type="Google" id="ProtNLM"/>
    </source>
</evidence>
<protein>
    <recommendedName>
        <fullName evidence="3">DUF3447 domain-containing protein</fullName>
    </recommendedName>
</protein>
<dbReference type="PANTHER" id="PTHR24159">
    <property type="match status" value="1"/>
</dbReference>
<comment type="caution">
    <text evidence="1">The sequence shown here is derived from an EMBL/GenBank/DDBJ whole genome shotgun (WGS) entry which is preliminary data.</text>
</comment>
<organism evidence="1 2">
    <name type="scientific">Tritrichomonas musculus</name>
    <dbReference type="NCBI Taxonomy" id="1915356"/>
    <lineage>
        <taxon>Eukaryota</taxon>
        <taxon>Metamonada</taxon>
        <taxon>Parabasalia</taxon>
        <taxon>Tritrichomonadida</taxon>
        <taxon>Tritrichomonadidae</taxon>
        <taxon>Tritrichomonas</taxon>
    </lineage>
</organism>
<dbReference type="Proteomes" id="UP001470230">
    <property type="component" value="Unassembled WGS sequence"/>
</dbReference>